<keyword evidence="1 3" id="KW-0732">Signal</keyword>
<reference evidence="5 6" key="1">
    <citation type="journal article" date="2007" name="Nature">
        <title>Evolution of genes and genomes on the Drosophila phylogeny.</title>
        <authorList>
            <consortium name="Drosophila 12 Genomes Consortium"/>
            <person name="Clark A.G."/>
            <person name="Eisen M.B."/>
            <person name="Smith D.R."/>
            <person name="Bergman C.M."/>
            <person name="Oliver B."/>
            <person name="Markow T.A."/>
            <person name="Kaufman T.C."/>
            <person name="Kellis M."/>
            <person name="Gelbart W."/>
            <person name="Iyer V.N."/>
            <person name="Pollard D.A."/>
            <person name="Sackton T.B."/>
            <person name="Larracuente A.M."/>
            <person name="Singh N.D."/>
            <person name="Abad J.P."/>
            <person name="Abt D.N."/>
            <person name="Adryan B."/>
            <person name="Aguade M."/>
            <person name="Akashi H."/>
            <person name="Anderson W.W."/>
            <person name="Aquadro C.F."/>
            <person name="Ardell D.H."/>
            <person name="Arguello R."/>
            <person name="Artieri C.G."/>
            <person name="Barbash D.A."/>
            <person name="Barker D."/>
            <person name="Barsanti P."/>
            <person name="Batterham P."/>
            <person name="Batzoglou S."/>
            <person name="Begun D."/>
            <person name="Bhutkar A."/>
            <person name="Blanco E."/>
            <person name="Bosak S.A."/>
            <person name="Bradley R.K."/>
            <person name="Brand A.D."/>
            <person name="Brent M.R."/>
            <person name="Brooks A.N."/>
            <person name="Brown R.H."/>
            <person name="Butlin R.K."/>
            <person name="Caggese C."/>
            <person name="Calvi B.R."/>
            <person name="Bernardo de Carvalho A."/>
            <person name="Caspi A."/>
            <person name="Castrezana S."/>
            <person name="Celniker S.E."/>
            <person name="Chang J.L."/>
            <person name="Chapple C."/>
            <person name="Chatterji S."/>
            <person name="Chinwalla A."/>
            <person name="Civetta A."/>
            <person name="Clifton S.W."/>
            <person name="Comeron J.M."/>
            <person name="Costello J.C."/>
            <person name="Coyne J.A."/>
            <person name="Daub J."/>
            <person name="David R.G."/>
            <person name="Delcher A.L."/>
            <person name="Delehaunty K."/>
            <person name="Do C.B."/>
            <person name="Ebling H."/>
            <person name="Edwards K."/>
            <person name="Eickbush T."/>
            <person name="Evans J.D."/>
            <person name="Filipski A."/>
            <person name="Findeiss S."/>
            <person name="Freyhult E."/>
            <person name="Fulton L."/>
            <person name="Fulton R."/>
            <person name="Garcia A.C."/>
            <person name="Gardiner A."/>
            <person name="Garfield D.A."/>
            <person name="Garvin B.E."/>
            <person name="Gibson G."/>
            <person name="Gilbert D."/>
            <person name="Gnerre S."/>
            <person name="Godfrey J."/>
            <person name="Good R."/>
            <person name="Gotea V."/>
            <person name="Gravely B."/>
            <person name="Greenberg A.J."/>
            <person name="Griffiths-Jones S."/>
            <person name="Gross S."/>
            <person name="Guigo R."/>
            <person name="Gustafson E.A."/>
            <person name="Haerty W."/>
            <person name="Hahn M.W."/>
            <person name="Halligan D.L."/>
            <person name="Halpern A.L."/>
            <person name="Halter G.M."/>
            <person name="Han M.V."/>
            <person name="Heger A."/>
            <person name="Hillier L."/>
            <person name="Hinrichs A.S."/>
            <person name="Holmes I."/>
            <person name="Hoskins R.A."/>
            <person name="Hubisz M.J."/>
            <person name="Hultmark D."/>
            <person name="Huntley M.A."/>
            <person name="Jaffe D.B."/>
            <person name="Jagadeeshan S."/>
            <person name="Jeck W.R."/>
            <person name="Johnson J."/>
            <person name="Jones C.D."/>
            <person name="Jordan W.C."/>
            <person name="Karpen G.H."/>
            <person name="Kataoka E."/>
            <person name="Keightley P.D."/>
            <person name="Kheradpour P."/>
            <person name="Kirkness E.F."/>
            <person name="Koerich L.B."/>
            <person name="Kristiansen K."/>
            <person name="Kudrna D."/>
            <person name="Kulathinal R.J."/>
            <person name="Kumar S."/>
            <person name="Kwok R."/>
            <person name="Lander E."/>
            <person name="Langley C.H."/>
            <person name="Lapoint R."/>
            <person name="Lazzaro B.P."/>
            <person name="Lee S.J."/>
            <person name="Levesque L."/>
            <person name="Li R."/>
            <person name="Lin C.F."/>
            <person name="Lin M.F."/>
            <person name="Lindblad-Toh K."/>
            <person name="Llopart A."/>
            <person name="Long M."/>
            <person name="Low L."/>
            <person name="Lozovsky E."/>
            <person name="Lu J."/>
            <person name="Luo M."/>
            <person name="Machado C.A."/>
            <person name="Makalowski W."/>
            <person name="Marzo M."/>
            <person name="Matsuda M."/>
            <person name="Matzkin L."/>
            <person name="McAllister B."/>
            <person name="McBride C.S."/>
            <person name="McKernan B."/>
            <person name="McKernan K."/>
            <person name="Mendez-Lago M."/>
            <person name="Minx P."/>
            <person name="Mollenhauer M.U."/>
            <person name="Montooth K."/>
            <person name="Mount S.M."/>
            <person name="Mu X."/>
            <person name="Myers E."/>
            <person name="Negre B."/>
            <person name="Newfeld S."/>
            <person name="Nielsen R."/>
            <person name="Noor M.A."/>
            <person name="O'Grady P."/>
            <person name="Pachter L."/>
            <person name="Papaceit M."/>
            <person name="Parisi M.J."/>
            <person name="Parisi M."/>
            <person name="Parts L."/>
            <person name="Pedersen J.S."/>
            <person name="Pesole G."/>
            <person name="Phillippy A.M."/>
            <person name="Ponting C.P."/>
            <person name="Pop M."/>
            <person name="Porcelli D."/>
            <person name="Powell J.R."/>
            <person name="Prohaska S."/>
            <person name="Pruitt K."/>
            <person name="Puig M."/>
            <person name="Quesneville H."/>
            <person name="Ram K.R."/>
            <person name="Rand D."/>
            <person name="Rasmussen M.D."/>
            <person name="Reed L.K."/>
            <person name="Reenan R."/>
            <person name="Reily A."/>
            <person name="Remington K.A."/>
            <person name="Rieger T.T."/>
            <person name="Ritchie M.G."/>
            <person name="Robin C."/>
            <person name="Rogers Y.H."/>
            <person name="Rohde C."/>
            <person name="Rozas J."/>
            <person name="Rubenfield M.J."/>
            <person name="Ruiz A."/>
            <person name="Russo S."/>
            <person name="Salzberg S.L."/>
            <person name="Sanchez-Gracia A."/>
            <person name="Saranga D.J."/>
            <person name="Sato H."/>
            <person name="Schaeffer S.W."/>
            <person name="Schatz M.C."/>
            <person name="Schlenke T."/>
            <person name="Schwartz R."/>
            <person name="Segarra C."/>
            <person name="Singh R.S."/>
            <person name="Sirot L."/>
            <person name="Sirota M."/>
            <person name="Sisneros N.B."/>
            <person name="Smith C.D."/>
            <person name="Smith T.F."/>
            <person name="Spieth J."/>
            <person name="Stage D.E."/>
            <person name="Stark A."/>
            <person name="Stephan W."/>
            <person name="Strausberg R.L."/>
            <person name="Strempel S."/>
            <person name="Sturgill D."/>
            <person name="Sutton G."/>
            <person name="Sutton G.G."/>
            <person name="Tao W."/>
            <person name="Teichmann S."/>
            <person name="Tobari Y.N."/>
            <person name="Tomimura Y."/>
            <person name="Tsolas J.M."/>
            <person name="Valente V.L."/>
            <person name="Venter E."/>
            <person name="Venter J.C."/>
            <person name="Vicario S."/>
            <person name="Vieira F.G."/>
            <person name="Vilella A.J."/>
            <person name="Villasante A."/>
            <person name="Walenz B."/>
            <person name="Wang J."/>
            <person name="Wasserman M."/>
            <person name="Watts T."/>
            <person name="Wilson D."/>
            <person name="Wilson R.K."/>
            <person name="Wing R.A."/>
            <person name="Wolfner M.F."/>
            <person name="Wong A."/>
            <person name="Wong G.K."/>
            <person name="Wu C.I."/>
            <person name="Wu G."/>
            <person name="Yamamoto D."/>
            <person name="Yang H.P."/>
            <person name="Yang S.P."/>
            <person name="Yorke J.A."/>
            <person name="Yoshida K."/>
            <person name="Zdobnov E."/>
            <person name="Zhang P."/>
            <person name="Zhang Y."/>
            <person name="Zimin A.V."/>
            <person name="Baldwin J."/>
            <person name="Abdouelleil A."/>
            <person name="Abdulkadir J."/>
            <person name="Abebe A."/>
            <person name="Abera B."/>
            <person name="Abreu J."/>
            <person name="Acer S.C."/>
            <person name="Aftuck L."/>
            <person name="Alexander A."/>
            <person name="An P."/>
            <person name="Anderson E."/>
            <person name="Anderson S."/>
            <person name="Arachi H."/>
            <person name="Azer M."/>
            <person name="Bachantsang P."/>
            <person name="Barry A."/>
            <person name="Bayul T."/>
            <person name="Berlin A."/>
            <person name="Bessette D."/>
            <person name="Bloom T."/>
            <person name="Blye J."/>
            <person name="Boguslavskiy L."/>
            <person name="Bonnet C."/>
            <person name="Boukhgalter B."/>
            <person name="Bourzgui I."/>
            <person name="Brown A."/>
            <person name="Cahill P."/>
            <person name="Channer S."/>
            <person name="Cheshatsang Y."/>
            <person name="Chuda L."/>
            <person name="Citroen M."/>
            <person name="Collymore A."/>
            <person name="Cooke P."/>
            <person name="Costello M."/>
            <person name="D'Aco K."/>
            <person name="Daza R."/>
            <person name="De Haan G."/>
            <person name="DeGray S."/>
            <person name="DeMaso C."/>
            <person name="Dhargay N."/>
            <person name="Dooley K."/>
            <person name="Dooley E."/>
            <person name="Doricent M."/>
            <person name="Dorje P."/>
            <person name="Dorjee K."/>
            <person name="Dupes A."/>
            <person name="Elong R."/>
            <person name="Falk J."/>
            <person name="Farina A."/>
            <person name="Faro S."/>
            <person name="Ferguson D."/>
            <person name="Fisher S."/>
            <person name="Foley C.D."/>
            <person name="Franke A."/>
            <person name="Friedrich D."/>
            <person name="Gadbois L."/>
            <person name="Gearin G."/>
            <person name="Gearin C.R."/>
            <person name="Giannoukos G."/>
            <person name="Goode T."/>
            <person name="Graham J."/>
            <person name="Grandbois E."/>
            <person name="Grewal S."/>
            <person name="Gyaltsen K."/>
            <person name="Hafez N."/>
            <person name="Hagos B."/>
            <person name="Hall J."/>
            <person name="Henson C."/>
            <person name="Hollinger A."/>
            <person name="Honan T."/>
            <person name="Huard M.D."/>
            <person name="Hughes L."/>
            <person name="Hurhula B."/>
            <person name="Husby M.E."/>
            <person name="Kamat A."/>
            <person name="Kanga B."/>
            <person name="Kashin S."/>
            <person name="Khazanovich D."/>
            <person name="Kisner P."/>
            <person name="Lance K."/>
            <person name="Lara M."/>
            <person name="Lee W."/>
            <person name="Lennon N."/>
            <person name="Letendre F."/>
            <person name="LeVine R."/>
            <person name="Lipovsky A."/>
            <person name="Liu X."/>
            <person name="Liu J."/>
            <person name="Liu S."/>
            <person name="Lokyitsang T."/>
            <person name="Lokyitsang Y."/>
            <person name="Lubonja R."/>
            <person name="Lui A."/>
            <person name="MacDonald P."/>
            <person name="Magnisalis V."/>
            <person name="Maru K."/>
            <person name="Matthews C."/>
            <person name="McCusker W."/>
            <person name="McDonough S."/>
            <person name="Mehta T."/>
            <person name="Meldrim J."/>
            <person name="Meneus L."/>
            <person name="Mihai O."/>
            <person name="Mihalev A."/>
            <person name="Mihova T."/>
            <person name="Mittelman R."/>
            <person name="Mlenga V."/>
            <person name="Montmayeur A."/>
            <person name="Mulrain L."/>
            <person name="Navidi A."/>
            <person name="Naylor J."/>
            <person name="Negash T."/>
            <person name="Nguyen T."/>
            <person name="Nguyen N."/>
            <person name="Nicol R."/>
            <person name="Norbu C."/>
            <person name="Norbu N."/>
            <person name="Novod N."/>
            <person name="O'Neill B."/>
            <person name="Osman S."/>
            <person name="Markiewicz E."/>
            <person name="Oyono O.L."/>
            <person name="Patti C."/>
            <person name="Phunkhang P."/>
            <person name="Pierre F."/>
            <person name="Priest M."/>
            <person name="Raghuraman S."/>
            <person name="Rege F."/>
            <person name="Reyes R."/>
            <person name="Rise C."/>
            <person name="Rogov P."/>
            <person name="Ross K."/>
            <person name="Ryan E."/>
            <person name="Settipalli S."/>
            <person name="Shea T."/>
            <person name="Sherpa N."/>
            <person name="Shi L."/>
            <person name="Shih D."/>
            <person name="Sparrow T."/>
            <person name="Spaulding J."/>
            <person name="Stalker J."/>
            <person name="Stange-Thomann N."/>
            <person name="Stavropoulos S."/>
            <person name="Stone C."/>
            <person name="Strader C."/>
            <person name="Tesfaye S."/>
            <person name="Thomson T."/>
            <person name="Thoulutsang Y."/>
            <person name="Thoulutsang D."/>
            <person name="Topham K."/>
            <person name="Topping I."/>
            <person name="Tsamla T."/>
            <person name="Vassiliev H."/>
            <person name="Vo A."/>
            <person name="Wangchuk T."/>
            <person name="Wangdi T."/>
            <person name="Weiand M."/>
            <person name="Wilkinson J."/>
            <person name="Wilson A."/>
            <person name="Yadav S."/>
            <person name="Young G."/>
            <person name="Yu Q."/>
            <person name="Zembek L."/>
            <person name="Zhong D."/>
            <person name="Zimmer A."/>
            <person name="Zwirko Z."/>
            <person name="Jaffe D.B."/>
            <person name="Alvarez P."/>
            <person name="Brockman W."/>
            <person name="Butler J."/>
            <person name="Chin C."/>
            <person name="Gnerre S."/>
            <person name="Grabherr M."/>
            <person name="Kleber M."/>
            <person name="Mauceli E."/>
            <person name="MacCallum I."/>
        </authorList>
    </citation>
    <scope>NUCLEOTIDE SEQUENCE [LARGE SCALE GENOMIC DNA]</scope>
    <source>
        <strain evidence="6">Rob3c / Tucson 14021-0248.25</strain>
    </source>
</reference>
<keyword evidence="2" id="KW-1015">Disulfide bond</keyword>
<feature type="chain" id="PRO_5002809522" evidence="3">
    <location>
        <begin position="24"/>
        <end position="104"/>
    </location>
</feature>
<proteinExistence type="predicted"/>
<feature type="signal peptide" evidence="3">
    <location>
        <begin position="1"/>
        <end position="23"/>
    </location>
</feature>
<evidence type="ECO:0000259" key="4">
    <source>
        <dbReference type="Pfam" id="PF07546"/>
    </source>
</evidence>
<keyword evidence="6" id="KW-1185">Reference proteome</keyword>
<evidence type="ECO:0000313" key="5">
    <source>
        <dbReference type="EMBL" id="EDW51705.1"/>
    </source>
</evidence>
<sequence>MIREKLFVKLFLLLAIVLPLGSGQNSTLKINTNVKDIEAGAVALPSIQGPGNICIREEPYVEHVQVPEMQPVRVRTSSWCMEIPPRCATFKTEMREVMRVQVSE</sequence>
<evidence type="ECO:0000256" key="3">
    <source>
        <dbReference type="SAM" id="SignalP"/>
    </source>
</evidence>
<feature type="domain" description="EMI" evidence="4">
    <location>
        <begin position="52"/>
        <end position="102"/>
    </location>
</feature>
<dbReference type="Proteomes" id="UP000001292">
    <property type="component" value="Unassembled WGS sequence"/>
</dbReference>
<organism evidence="6">
    <name type="scientific">Drosophila sechellia</name>
    <name type="common">Fruit fly</name>
    <dbReference type="NCBI Taxonomy" id="7238"/>
    <lineage>
        <taxon>Eukaryota</taxon>
        <taxon>Metazoa</taxon>
        <taxon>Ecdysozoa</taxon>
        <taxon>Arthropoda</taxon>
        <taxon>Hexapoda</taxon>
        <taxon>Insecta</taxon>
        <taxon>Pterygota</taxon>
        <taxon>Neoptera</taxon>
        <taxon>Endopterygota</taxon>
        <taxon>Diptera</taxon>
        <taxon>Brachycera</taxon>
        <taxon>Muscomorpha</taxon>
        <taxon>Ephydroidea</taxon>
        <taxon>Drosophilidae</taxon>
        <taxon>Drosophila</taxon>
        <taxon>Sophophora</taxon>
    </lineage>
</organism>
<dbReference type="InterPro" id="IPR011489">
    <property type="entry name" value="EMI_domain"/>
</dbReference>
<evidence type="ECO:0000256" key="2">
    <source>
        <dbReference type="ARBA" id="ARBA00023157"/>
    </source>
</evidence>
<name>B4HXC5_DROSE</name>
<dbReference type="OMA" id="RTSSWCL"/>
<protein>
    <submittedName>
        <fullName evidence="5">GM15396</fullName>
    </submittedName>
</protein>
<gene>
    <name evidence="5" type="primary">Dsec\GM15396</name>
    <name evidence="5" type="ORF">Dsec_GM15396</name>
</gene>
<dbReference type="AlphaFoldDB" id="B4HXC5"/>
<dbReference type="PhylomeDB" id="B4HXC5"/>
<dbReference type="Pfam" id="PF07546">
    <property type="entry name" value="EMI"/>
    <property type="match status" value="1"/>
</dbReference>
<evidence type="ECO:0000313" key="6">
    <source>
        <dbReference type="Proteomes" id="UP000001292"/>
    </source>
</evidence>
<evidence type="ECO:0000256" key="1">
    <source>
        <dbReference type="ARBA" id="ARBA00022729"/>
    </source>
</evidence>
<dbReference type="EMBL" id="CH480818">
    <property type="protein sequence ID" value="EDW51705.1"/>
    <property type="molecule type" value="Genomic_DNA"/>
</dbReference>
<accession>B4HXC5</accession>
<dbReference type="HOGENOM" id="CLU_178006_0_0_1"/>